<dbReference type="EMBL" id="JAFLHG010000016">
    <property type="protein sequence ID" value="MBT8799265.1"/>
    <property type="molecule type" value="Genomic_DNA"/>
</dbReference>
<evidence type="ECO:0000313" key="5">
    <source>
        <dbReference type="Proteomes" id="UP000740605"/>
    </source>
</evidence>
<evidence type="ECO:0000313" key="4">
    <source>
        <dbReference type="EMBL" id="MBT8799265.1"/>
    </source>
</evidence>
<dbReference type="Pfam" id="PF01841">
    <property type="entry name" value="Transglut_core"/>
    <property type="match status" value="1"/>
</dbReference>
<name>A0ABS5XXK4_9MICO</name>
<dbReference type="SMART" id="SM00460">
    <property type="entry name" value="TGc"/>
    <property type="match status" value="1"/>
</dbReference>
<feature type="transmembrane region" description="Helical" evidence="2">
    <location>
        <begin position="20"/>
        <end position="37"/>
    </location>
</feature>
<dbReference type="Proteomes" id="UP000740605">
    <property type="component" value="Unassembled WGS sequence"/>
</dbReference>
<keyword evidence="5" id="KW-1185">Reference proteome</keyword>
<dbReference type="InterPro" id="IPR038765">
    <property type="entry name" value="Papain-like_cys_pep_sf"/>
</dbReference>
<dbReference type="Pfam" id="PF11992">
    <property type="entry name" value="TgpA_N"/>
    <property type="match status" value="1"/>
</dbReference>
<feature type="compositionally biased region" description="Low complexity" evidence="1">
    <location>
        <begin position="552"/>
        <end position="577"/>
    </location>
</feature>
<feature type="transmembrane region" description="Helical" evidence="2">
    <location>
        <begin position="208"/>
        <end position="230"/>
    </location>
</feature>
<dbReference type="InterPro" id="IPR021878">
    <property type="entry name" value="TgpA_N"/>
</dbReference>
<organism evidence="4 5">
    <name type="scientific">Microbacterium flavum</name>
    <dbReference type="NCBI Taxonomy" id="415216"/>
    <lineage>
        <taxon>Bacteria</taxon>
        <taxon>Bacillati</taxon>
        <taxon>Actinomycetota</taxon>
        <taxon>Actinomycetes</taxon>
        <taxon>Micrococcales</taxon>
        <taxon>Microbacteriaceae</taxon>
        <taxon>Microbacterium</taxon>
    </lineage>
</organism>
<gene>
    <name evidence="4" type="ORF">J0P97_14490</name>
</gene>
<keyword evidence="2" id="KW-0812">Transmembrane</keyword>
<feature type="region of interest" description="Disordered" evidence="1">
    <location>
        <begin position="689"/>
        <end position="708"/>
    </location>
</feature>
<keyword evidence="2" id="KW-0472">Membrane</keyword>
<feature type="domain" description="Transglutaminase-like" evidence="3">
    <location>
        <begin position="465"/>
        <end position="540"/>
    </location>
</feature>
<dbReference type="SUPFAM" id="SSF54001">
    <property type="entry name" value="Cysteine proteinases"/>
    <property type="match status" value="1"/>
</dbReference>
<feature type="transmembrane region" description="Helical" evidence="2">
    <location>
        <begin position="154"/>
        <end position="172"/>
    </location>
</feature>
<dbReference type="Gene3D" id="3.10.620.30">
    <property type="match status" value="1"/>
</dbReference>
<evidence type="ECO:0000256" key="1">
    <source>
        <dbReference type="SAM" id="MobiDB-lite"/>
    </source>
</evidence>
<feature type="region of interest" description="Disordered" evidence="1">
    <location>
        <begin position="547"/>
        <end position="596"/>
    </location>
</feature>
<dbReference type="InterPro" id="IPR002931">
    <property type="entry name" value="Transglutaminase-like"/>
</dbReference>
<comment type="caution">
    <text evidence="4">The sequence shown here is derived from an EMBL/GenBank/DDBJ whole genome shotgun (WGS) entry which is preliminary data.</text>
</comment>
<proteinExistence type="predicted"/>
<sequence>MWARETDRARRPRGELRLTLMLWLSLLATLPPLLRVIDKGSWIPGGAVLSALILAAAFGLRRRGLPAIGVTAAELALWVLAVTGAFFSDAALWGFIPTGEVVTQASAAIRAASDEIAVGFAPIAATPAMSFVLVAALGLLTVGLDHVVMTARMPLLAAIALVIVWLIPSIVVPAPVDVGAFIVLAIAILALIRAENRTREAPVMAARSSGVAAVATVIGAVAIVGALVIAPALPAPTVGGVGAGVSARIDPSLDLGADLRQPGDTPVLTMRSDAAQLPNLRVTTLSIFDGAVWMPDRTRSVSLADAPLEPVVVSDGVALTESRTHVDVTQLSSAYLPIPYPAVGIEGLEGSWRSVPYSRTILSPQISAQGQSYDVVSNAPQPTLEQIRASAARVTEDQVDVYSLPADTPAIIGSTAREVTAGAATDYDRLEALQSWFRGPDFTYSLTAPVDDGFDDTGVAAVASFLEKKEGYCIHYAGSFALMARSLGMPSRIVVGFLPGAYTGDTVDGQRVAQVTTGQLHAWPEVYFEGIGWVPFEPTKSLGTATRFVSDASPSGGAGAEETAPAPTPTSTASAGARPDELRDEATGATAGGSDSAPDLRPALTILLIALAIGAAPALTGAARRGILRRRGTIGAAWALVQESAIDLGLAVPGAQSPRAFGARLVSAGAPQEDVAALVRAIERASYAPAGADPGGGDRPRAASASPHIAHADAARAGLLASHSSFERLRANLLPRSLVIRPGSAFADRDALA</sequence>
<accession>A0ABS5XXK4</accession>
<evidence type="ECO:0000256" key="2">
    <source>
        <dbReference type="SAM" id="Phobius"/>
    </source>
</evidence>
<dbReference type="PANTHER" id="PTHR42736">
    <property type="entry name" value="PROTEIN-GLUTAMINE GAMMA-GLUTAMYLTRANSFERASE"/>
    <property type="match status" value="1"/>
</dbReference>
<protein>
    <submittedName>
        <fullName evidence="4">Transglutaminase</fullName>
    </submittedName>
</protein>
<keyword evidence="2" id="KW-1133">Transmembrane helix</keyword>
<dbReference type="PANTHER" id="PTHR42736:SF1">
    <property type="entry name" value="PROTEIN-GLUTAMINE GAMMA-GLUTAMYLTRANSFERASE"/>
    <property type="match status" value="1"/>
</dbReference>
<feature type="transmembrane region" description="Helical" evidence="2">
    <location>
        <begin position="178"/>
        <end position="196"/>
    </location>
</feature>
<feature type="transmembrane region" description="Helical" evidence="2">
    <location>
        <begin position="116"/>
        <end position="142"/>
    </location>
</feature>
<feature type="transmembrane region" description="Helical" evidence="2">
    <location>
        <begin position="72"/>
        <end position="96"/>
    </location>
</feature>
<dbReference type="InterPro" id="IPR052901">
    <property type="entry name" value="Bact_TGase-like"/>
</dbReference>
<feature type="transmembrane region" description="Helical" evidence="2">
    <location>
        <begin position="43"/>
        <end position="60"/>
    </location>
</feature>
<evidence type="ECO:0000259" key="3">
    <source>
        <dbReference type="SMART" id="SM00460"/>
    </source>
</evidence>
<reference evidence="4 5" key="1">
    <citation type="submission" date="2021-03" db="EMBL/GenBank/DDBJ databases">
        <title>Microbacterium pauli sp. nov., isolated from microfiltered milk.</title>
        <authorList>
            <person name="Bellassi P."/>
            <person name="Fontana A."/>
            <person name="Callegari M.L."/>
            <person name="Lorenzo M."/>
            <person name="Cappa F."/>
        </authorList>
    </citation>
    <scope>NUCLEOTIDE SEQUENCE [LARGE SCALE GENOMIC DNA]</scope>
    <source>
        <strain evidence="4 5">DSM 18909</strain>
    </source>
</reference>